<dbReference type="PROSITE" id="PS50262">
    <property type="entry name" value="G_PROTEIN_RECEP_F1_2"/>
    <property type="match status" value="1"/>
</dbReference>
<dbReference type="InterPro" id="IPR000276">
    <property type="entry name" value="GPCR_Rhodpsn"/>
</dbReference>
<evidence type="ECO:0000256" key="2">
    <source>
        <dbReference type="ARBA" id="ARBA00022692"/>
    </source>
</evidence>
<evidence type="ECO:0000313" key="11">
    <source>
        <dbReference type="EMBL" id="KAK3801206.1"/>
    </source>
</evidence>
<feature type="region of interest" description="Disordered" evidence="8">
    <location>
        <begin position="380"/>
        <end position="412"/>
    </location>
</feature>
<evidence type="ECO:0000256" key="9">
    <source>
        <dbReference type="SAM" id="Phobius"/>
    </source>
</evidence>
<feature type="compositionally biased region" description="Polar residues" evidence="8">
    <location>
        <begin position="390"/>
        <end position="399"/>
    </location>
</feature>
<feature type="transmembrane region" description="Helical" evidence="9">
    <location>
        <begin position="753"/>
        <end position="773"/>
    </location>
</feature>
<sequence length="807" mass="90246">MKFEQEIISFVQFFTCYVLCRKIQSTKSIPRNFIMDDTVSSTNSLFFMSKFPYGFEKNSSLSEFFKGNTNALSISEEDRQKYLQELQAQTTLTMIPAMIAIILMAVIGVIGNSLVLYVYSRKFILNGTRVFILVIAVFDLVTNVVVIPGEVHGMLHIWDFDHPWVCRMRLYTNSLTTGVSAQMLVALAVVRYRKVCVPFGWQISARQAKIIGAILILASFLFSIPYGLINGKLTRPTPRAGVYGHECSVDDSYVNTVWPLINSAFFFVLFLASCSTIVSLYYLVGTKALRHSRAMGKGPFSCAADCQSSSDGTKITSSTFTANAAVSETNDRDVSGGSRDVSGGKLNSCMKILFTAPKNENFSFKQRFSKKCARDKANQKFAKDGRKADGNSSGCLTGQENKDKQAESTRIQGNPHYRTAEEVNGCMVGKRIGCEHNSREVIGLFAESHELTNRNGLKISEYQSEGIKEIEKDKELQNPVVESQIGRAKNGRLQIFTGNREDRQVVSKDEINNETVKPEENRVQNCSFLKGLVSKGLQNKEITPTESERFYEEDSRCGDTTYKEKLEVTDPDNIPLSLTFASSKTIVANRDSTSTESDSINRKKEPMSKFEGAIHLVDITCSSKEEDHGDAEAHTNQGKPNKEMRVKSNSFSLSRQVSADAKSLRLYRKFRECSSDNSVGKRKSKVLRKRFFPASLRDPARRDLACHEASVNDTGKRSLNRTTVMLITISAVFIIGFIPYLSLAFYFNADPEAYLNLGGTGLCLYNLFVRSYFLNSASNAVIYGICDVTFRKKCISAVRDSFTCFWS</sequence>
<dbReference type="PANTHER" id="PTHR24243">
    <property type="entry name" value="G-PROTEIN COUPLED RECEPTOR"/>
    <property type="match status" value="1"/>
</dbReference>
<feature type="region of interest" description="Disordered" evidence="8">
    <location>
        <begin position="624"/>
        <end position="645"/>
    </location>
</feature>
<dbReference type="Gene3D" id="1.20.1070.10">
    <property type="entry name" value="Rhodopsin 7-helix transmembrane proteins"/>
    <property type="match status" value="2"/>
</dbReference>
<feature type="transmembrane region" description="Helical" evidence="9">
    <location>
        <begin position="130"/>
        <end position="148"/>
    </location>
</feature>
<keyword evidence="12" id="KW-1185">Reference proteome</keyword>
<accession>A0AAE1B927</accession>
<dbReference type="Proteomes" id="UP001283361">
    <property type="component" value="Unassembled WGS sequence"/>
</dbReference>
<feature type="compositionally biased region" description="Basic and acidic residues" evidence="8">
    <location>
        <begin position="380"/>
        <end position="389"/>
    </location>
</feature>
<evidence type="ECO:0000256" key="3">
    <source>
        <dbReference type="ARBA" id="ARBA00022989"/>
    </source>
</evidence>
<comment type="caution">
    <text evidence="11">The sequence shown here is derived from an EMBL/GenBank/DDBJ whole genome shotgun (WGS) entry which is preliminary data.</text>
</comment>
<feature type="domain" description="G-protein coupled receptors family 1 profile" evidence="10">
    <location>
        <begin position="111"/>
        <end position="284"/>
    </location>
</feature>
<dbReference type="EMBL" id="JAWDGP010000355">
    <property type="protein sequence ID" value="KAK3801206.1"/>
    <property type="molecule type" value="Genomic_DNA"/>
</dbReference>
<dbReference type="Pfam" id="PF00001">
    <property type="entry name" value="7tm_1"/>
    <property type="match status" value="1"/>
</dbReference>
<feature type="transmembrane region" description="Helical" evidence="9">
    <location>
        <begin position="724"/>
        <end position="747"/>
    </location>
</feature>
<gene>
    <name evidence="11" type="ORF">RRG08_004396</name>
</gene>
<keyword evidence="5 9" id="KW-0472">Membrane</keyword>
<keyword evidence="6" id="KW-0675">Receptor</keyword>
<reference evidence="11" key="1">
    <citation type="journal article" date="2023" name="G3 (Bethesda)">
        <title>A reference genome for the long-term kleptoplast-retaining sea slug Elysia crispata morphotype clarki.</title>
        <authorList>
            <person name="Eastman K.E."/>
            <person name="Pendleton A.L."/>
            <person name="Shaikh M.A."/>
            <person name="Suttiyut T."/>
            <person name="Ogas R."/>
            <person name="Tomko P."/>
            <person name="Gavelis G."/>
            <person name="Widhalm J.R."/>
            <person name="Wisecaver J.H."/>
        </authorList>
    </citation>
    <scope>NUCLEOTIDE SEQUENCE</scope>
    <source>
        <strain evidence="11">ECLA1</strain>
    </source>
</reference>
<keyword evidence="3 9" id="KW-1133">Transmembrane helix</keyword>
<evidence type="ECO:0000256" key="6">
    <source>
        <dbReference type="ARBA" id="ARBA00023170"/>
    </source>
</evidence>
<dbReference type="GO" id="GO:0004930">
    <property type="term" value="F:G protein-coupled receptor activity"/>
    <property type="evidence" value="ECO:0007669"/>
    <property type="project" value="UniProtKB-KW"/>
</dbReference>
<feature type="transmembrane region" description="Helical" evidence="9">
    <location>
        <begin position="264"/>
        <end position="284"/>
    </location>
</feature>
<comment type="subcellular location">
    <subcellularLocation>
        <location evidence="1">Membrane</location>
        <topology evidence="1">Multi-pass membrane protein</topology>
    </subcellularLocation>
</comment>
<organism evidence="11 12">
    <name type="scientific">Elysia crispata</name>
    <name type="common">lettuce slug</name>
    <dbReference type="NCBI Taxonomy" id="231223"/>
    <lineage>
        <taxon>Eukaryota</taxon>
        <taxon>Metazoa</taxon>
        <taxon>Spiralia</taxon>
        <taxon>Lophotrochozoa</taxon>
        <taxon>Mollusca</taxon>
        <taxon>Gastropoda</taxon>
        <taxon>Heterobranchia</taxon>
        <taxon>Euthyneura</taxon>
        <taxon>Panpulmonata</taxon>
        <taxon>Sacoglossa</taxon>
        <taxon>Placobranchoidea</taxon>
        <taxon>Plakobranchidae</taxon>
        <taxon>Elysia</taxon>
    </lineage>
</organism>
<name>A0AAE1B927_9GAST</name>
<evidence type="ECO:0000256" key="7">
    <source>
        <dbReference type="ARBA" id="ARBA00023224"/>
    </source>
</evidence>
<dbReference type="AlphaFoldDB" id="A0AAE1B927"/>
<feature type="transmembrane region" description="Helical" evidence="9">
    <location>
        <begin position="210"/>
        <end position="229"/>
    </location>
</feature>
<evidence type="ECO:0000259" key="10">
    <source>
        <dbReference type="PROSITE" id="PS50262"/>
    </source>
</evidence>
<dbReference type="PRINTS" id="PR00237">
    <property type="entry name" value="GPCRRHODOPSN"/>
</dbReference>
<keyword evidence="4" id="KW-0297">G-protein coupled receptor</keyword>
<keyword evidence="7" id="KW-0807">Transducer</keyword>
<proteinExistence type="predicted"/>
<feature type="compositionally biased region" description="Basic and acidic residues" evidence="8">
    <location>
        <begin position="624"/>
        <end position="633"/>
    </location>
</feature>
<dbReference type="PANTHER" id="PTHR24243:SF224">
    <property type="entry name" value="G-PROTEIN COUPLED RECEPTOR 19-RELATED"/>
    <property type="match status" value="1"/>
</dbReference>
<evidence type="ECO:0000256" key="8">
    <source>
        <dbReference type="SAM" id="MobiDB-lite"/>
    </source>
</evidence>
<dbReference type="InterPro" id="IPR017452">
    <property type="entry name" value="GPCR_Rhodpsn_7TM"/>
</dbReference>
<dbReference type="GO" id="GO:0016020">
    <property type="term" value="C:membrane"/>
    <property type="evidence" value="ECO:0007669"/>
    <property type="project" value="UniProtKB-SubCell"/>
</dbReference>
<feature type="transmembrane region" description="Helical" evidence="9">
    <location>
        <begin position="95"/>
        <end position="118"/>
    </location>
</feature>
<evidence type="ECO:0000256" key="5">
    <source>
        <dbReference type="ARBA" id="ARBA00023136"/>
    </source>
</evidence>
<evidence type="ECO:0000256" key="4">
    <source>
        <dbReference type="ARBA" id="ARBA00023040"/>
    </source>
</evidence>
<evidence type="ECO:0000313" key="12">
    <source>
        <dbReference type="Proteomes" id="UP001283361"/>
    </source>
</evidence>
<feature type="transmembrane region" description="Helical" evidence="9">
    <location>
        <begin position="168"/>
        <end position="190"/>
    </location>
</feature>
<keyword evidence="2 9" id="KW-0812">Transmembrane</keyword>
<evidence type="ECO:0000256" key="1">
    <source>
        <dbReference type="ARBA" id="ARBA00004141"/>
    </source>
</evidence>
<dbReference type="CDD" id="cd00637">
    <property type="entry name" value="7tm_classA_rhodopsin-like"/>
    <property type="match status" value="2"/>
</dbReference>
<protein>
    <recommendedName>
        <fullName evidence="10">G-protein coupled receptors family 1 profile domain-containing protein</fullName>
    </recommendedName>
</protein>
<dbReference type="SUPFAM" id="SSF81321">
    <property type="entry name" value="Family A G protein-coupled receptor-like"/>
    <property type="match status" value="1"/>
</dbReference>